<evidence type="ECO:0000256" key="1">
    <source>
        <dbReference type="ARBA" id="ARBA00004477"/>
    </source>
</evidence>
<feature type="transmembrane region" description="Helical" evidence="5">
    <location>
        <begin position="109"/>
        <end position="128"/>
    </location>
</feature>
<feature type="transmembrane region" description="Helical" evidence="5">
    <location>
        <begin position="184"/>
        <end position="203"/>
    </location>
</feature>
<evidence type="ECO:0000256" key="3">
    <source>
        <dbReference type="ARBA" id="ARBA00022824"/>
    </source>
</evidence>
<keyword evidence="2 6" id="KW-0808">Transferase</keyword>
<proteinExistence type="predicted"/>
<dbReference type="InterPro" id="IPR014371">
    <property type="entry name" value="Oat_ACAT_DAG_ARE"/>
</dbReference>
<comment type="subcellular location">
    <subcellularLocation>
        <location evidence="1">Endoplasmic reticulum membrane</location>
        <topology evidence="1">Multi-pass membrane protein</topology>
    </subcellularLocation>
</comment>
<dbReference type="PANTHER" id="PTHR10408">
    <property type="entry name" value="STEROL O-ACYLTRANSFERASE"/>
    <property type="match status" value="1"/>
</dbReference>
<name>A0A2G8LQK5_STIJA</name>
<keyword evidence="5" id="KW-0472">Membrane</keyword>
<dbReference type="GO" id="GO:0008374">
    <property type="term" value="F:O-acyltransferase activity"/>
    <property type="evidence" value="ECO:0007669"/>
    <property type="project" value="InterPro"/>
</dbReference>
<keyword evidence="7" id="KW-1185">Reference proteome</keyword>
<dbReference type="OrthoDB" id="10039049at2759"/>
<accession>A0A2G8LQK5</accession>
<feature type="transmembrane region" description="Helical" evidence="5">
    <location>
        <begin position="148"/>
        <end position="172"/>
    </location>
</feature>
<dbReference type="GO" id="GO:0008203">
    <property type="term" value="P:cholesterol metabolic process"/>
    <property type="evidence" value="ECO:0007669"/>
    <property type="project" value="TreeGrafter"/>
</dbReference>
<organism evidence="6 7">
    <name type="scientific">Stichopus japonicus</name>
    <name type="common">Sea cucumber</name>
    <dbReference type="NCBI Taxonomy" id="307972"/>
    <lineage>
        <taxon>Eukaryota</taxon>
        <taxon>Metazoa</taxon>
        <taxon>Echinodermata</taxon>
        <taxon>Eleutherozoa</taxon>
        <taxon>Echinozoa</taxon>
        <taxon>Holothuroidea</taxon>
        <taxon>Aspidochirotacea</taxon>
        <taxon>Aspidochirotida</taxon>
        <taxon>Stichopodidae</taxon>
        <taxon>Apostichopus</taxon>
    </lineage>
</organism>
<keyword evidence="4 6" id="KW-0012">Acyltransferase</keyword>
<dbReference type="PANTHER" id="PTHR10408:SF8">
    <property type="entry name" value="O-ACYLTRANSFERASE"/>
    <property type="match status" value="1"/>
</dbReference>
<evidence type="ECO:0000256" key="2">
    <source>
        <dbReference type="ARBA" id="ARBA00022679"/>
    </source>
</evidence>
<evidence type="ECO:0000313" key="6">
    <source>
        <dbReference type="EMBL" id="PIK62533.1"/>
    </source>
</evidence>
<keyword evidence="3" id="KW-0256">Endoplasmic reticulum</keyword>
<evidence type="ECO:0000313" key="7">
    <source>
        <dbReference type="Proteomes" id="UP000230750"/>
    </source>
</evidence>
<protein>
    <submittedName>
        <fullName evidence="6">Putative sterol O-acyltransferase 1</fullName>
    </submittedName>
</protein>
<comment type="caution">
    <text evidence="6">The sequence shown here is derived from an EMBL/GenBank/DDBJ whole genome shotgun (WGS) entry which is preliminary data.</text>
</comment>
<keyword evidence="5" id="KW-1133">Transmembrane helix</keyword>
<dbReference type="Proteomes" id="UP000230750">
    <property type="component" value="Unassembled WGS sequence"/>
</dbReference>
<evidence type="ECO:0000256" key="4">
    <source>
        <dbReference type="ARBA" id="ARBA00023315"/>
    </source>
</evidence>
<dbReference type="EMBL" id="MRZV01000010">
    <property type="protein sequence ID" value="PIK62533.1"/>
    <property type="molecule type" value="Genomic_DNA"/>
</dbReference>
<feature type="transmembrane region" description="Helical" evidence="5">
    <location>
        <begin position="312"/>
        <end position="335"/>
    </location>
</feature>
<dbReference type="AlphaFoldDB" id="A0A2G8LQK5"/>
<dbReference type="GO" id="GO:0005789">
    <property type="term" value="C:endoplasmic reticulum membrane"/>
    <property type="evidence" value="ECO:0007669"/>
    <property type="project" value="UniProtKB-SubCell"/>
</dbReference>
<gene>
    <name evidence="6" type="ORF">BSL78_00539</name>
</gene>
<dbReference type="PIRSF" id="PIRSF000439">
    <property type="entry name" value="Oat_ACAT_DAG_ARE"/>
    <property type="match status" value="1"/>
</dbReference>
<dbReference type="STRING" id="307972.A0A2G8LQK5"/>
<evidence type="ECO:0000256" key="5">
    <source>
        <dbReference type="SAM" id="Phobius"/>
    </source>
</evidence>
<keyword evidence="5" id="KW-0812">Transmembrane</keyword>
<feature type="transmembrane region" description="Helical" evidence="5">
    <location>
        <begin position="347"/>
        <end position="370"/>
    </location>
</feature>
<reference evidence="6 7" key="1">
    <citation type="journal article" date="2017" name="PLoS Biol.">
        <title>The sea cucumber genome provides insights into morphological evolution and visceral regeneration.</title>
        <authorList>
            <person name="Zhang X."/>
            <person name="Sun L."/>
            <person name="Yuan J."/>
            <person name="Sun Y."/>
            <person name="Gao Y."/>
            <person name="Zhang L."/>
            <person name="Li S."/>
            <person name="Dai H."/>
            <person name="Hamel J.F."/>
            <person name="Liu C."/>
            <person name="Yu Y."/>
            <person name="Liu S."/>
            <person name="Lin W."/>
            <person name="Guo K."/>
            <person name="Jin S."/>
            <person name="Xu P."/>
            <person name="Storey K.B."/>
            <person name="Huan P."/>
            <person name="Zhang T."/>
            <person name="Zhou Y."/>
            <person name="Zhang J."/>
            <person name="Lin C."/>
            <person name="Li X."/>
            <person name="Xing L."/>
            <person name="Huo D."/>
            <person name="Sun M."/>
            <person name="Wang L."/>
            <person name="Mercier A."/>
            <person name="Li F."/>
            <person name="Yang H."/>
            <person name="Xiang J."/>
        </authorList>
    </citation>
    <scope>NUCLEOTIDE SEQUENCE [LARGE SCALE GENOMIC DNA]</scope>
    <source>
        <strain evidence="6">Shaxun</strain>
        <tissue evidence="6">Muscle</tissue>
    </source>
</reference>
<sequence>MNGSLFSEQLFHGVDPSLLSGTNPQSHEILMEQVKEAAEQAKGTFVAHMENQLKNMKVSDNRLVRPGVEELDSNENKKSLRVSGNKFLPRQSMLTDLLQNKNIRTLNNIFVAVLFVIILNSALMHLLNFRNVGVTFELAFWTIGKVPLVLYIWCQMMLWATAAFFSTLSIWAHHPSSTVGPWKIPNVAWLVLYIAGVLAFLIYPPVFVIYHDLPVLSSSIVLMEQVRLIMKMHAFLRVVIPRASAWKHKVNDEINGIDREWEVNTPPKNMDEDAPCPDFSCYLYFLFAPTLIYQDKYPMSSRIRWNIVRQNVVQCFVTGCYVFLICEKMIMPVTVTFAEDTYTFGDFIKAVCTCMIPACACLFLSFYTVLHCWLNAAGEMVRFADRQFYKV</sequence>